<keyword evidence="2" id="KW-0812">Transmembrane</keyword>
<evidence type="ECO:0000256" key="2">
    <source>
        <dbReference type="SAM" id="Phobius"/>
    </source>
</evidence>
<gene>
    <name evidence="3" type="ORF">CLV28_2784</name>
</gene>
<feature type="region of interest" description="Disordered" evidence="1">
    <location>
        <begin position="127"/>
        <end position="310"/>
    </location>
</feature>
<evidence type="ECO:0000313" key="4">
    <source>
        <dbReference type="Proteomes" id="UP000231693"/>
    </source>
</evidence>
<feature type="compositionally biased region" description="Low complexity" evidence="1">
    <location>
        <begin position="141"/>
        <end position="160"/>
    </location>
</feature>
<feature type="transmembrane region" description="Helical" evidence="2">
    <location>
        <begin position="6"/>
        <end position="26"/>
    </location>
</feature>
<keyword evidence="2" id="KW-1133">Transmembrane helix</keyword>
<accession>A0A2M9CC68</accession>
<protein>
    <submittedName>
        <fullName evidence="3">Uncharacterized protein</fullName>
    </submittedName>
</protein>
<dbReference type="Proteomes" id="UP000231693">
    <property type="component" value="Unassembled WGS sequence"/>
</dbReference>
<reference evidence="3 4" key="1">
    <citation type="submission" date="2017-11" db="EMBL/GenBank/DDBJ databases">
        <title>Genomic Encyclopedia of Archaeal and Bacterial Type Strains, Phase II (KMG-II): From Individual Species to Whole Genera.</title>
        <authorList>
            <person name="Goeker M."/>
        </authorList>
    </citation>
    <scope>NUCLEOTIDE SEQUENCE [LARGE SCALE GENOMIC DNA]</scope>
    <source>
        <strain evidence="3 4">DSM 25478</strain>
    </source>
</reference>
<dbReference type="EMBL" id="PGFE01000006">
    <property type="protein sequence ID" value="PJJ68977.1"/>
    <property type="molecule type" value="Genomic_DNA"/>
</dbReference>
<dbReference type="AlphaFoldDB" id="A0A2M9CC68"/>
<feature type="compositionally biased region" description="Low complexity" evidence="1">
    <location>
        <begin position="222"/>
        <end position="259"/>
    </location>
</feature>
<dbReference type="OrthoDB" id="5145136at2"/>
<sequence>MGELVWWWAFAVLAAVVVFLLAAAFVRTDTGEDGRGVRGFVDDVRAGLRTMFRRGDADDVVLPRPTRAEARAQETSLDAFLDATQVDAPAYVDAGQITETLVNARDRAARTLHVHIGRVNAPDVAPEYASPADVAPDHMTADGAPAAPGPAASGKTASGKTASGKTAFGMTAPGTSATGPATVPSSGAKDAGGSADRGSRTARVVPVRTTPRSANATDATHAGPASSGTAPSGTPSSGTPTSSTPTSGTPTSGTPSSGTDLAPEPGDSSIVVDRSPEPPWFSREPRPSSSIPVVFAPVHPPQDATRDDVA</sequence>
<name>A0A2M9CC68_9CELL</name>
<evidence type="ECO:0000256" key="1">
    <source>
        <dbReference type="SAM" id="MobiDB-lite"/>
    </source>
</evidence>
<evidence type="ECO:0000313" key="3">
    <source>
        <dbReference type="EMBL" id="PJJ68977.1"/>
    </source>
</evidence>
<comment type="caution">
    <text evidence="3">The sequence shown here is derived from an EMBL/GenBank/DDBJ whole genome shotgun (WGS) entry which is preliminary data.</text>
</comment>
<keyword evidence="4" id="KW-1185">Reference proteome</keyword>
<dbReference type="RefSeq" id="WP_100423936.1">
    <property type="nucleotide sequence ID" value="NZ_BOOX01000008.1"/>
</dbReference>
<feature type="compositionally biased region" description="Low complexity" evidence="1">
    <location>
        <begin position="169"/>
        <end position="184"/>
    </location>
</feature>
<keyword evidence="2" id="KW-0472">Membrane</keyword>
<organism evidence="3 4">
    <name type="scientific">Sediminihabitans luteus</name>
    <dbReference type="NCBI Taxonomy" id="1138585"/>
    <lineage>
        <taxon>Bacteria</taxon>
        <taxon>Bacillati</taxon>
        <taxon>Actinomycetota</taxon>
        <taxon>Actinomycetes</taxon>
        <taxon>Micrococcales</taxon>
        <taxon>Cellulomonadaceae</taxon>
        <taxon>Sediminihabitans</taxon>
    </lineage>
</organism>
<proteinExistence type="predicted"/>